<proteinExistence type="predicted"/>
<evidence type="ECO:0008006" key="4">
    <source>
        <dbReference type="Google" id="ProtNLM"/>
    </source>
</evidence>
<feature type="transmembrane region" description="Helical" evidence="1">
    <location>
        <begin position="7"/>
        <end position="25"/>
    </location>
</feature>
<comment type="caution">
    <text evidence="2">The sequence shown here is derived from an EMBL/GenBank/DDBJ whole genome shotgun (WGS) entry which is preliminary data.</text>
</comment>
<dbReference type="EMBL" id="JBHRSA010000026">
    <property type="protein sequence ID" value="MFC3039876.1"/>
    <property type="molecule type" value="Genomic_DNA"/>
</dbReference>
<evidence type="ECO:0000256" key="1">
    <source>
        <dbReference type="SAM" id="Phobius"/>
    </source>
</evidence>
<gene>
    <name evidence="2" type="ORF">ACFOGI_06390</name>
</gene>
<organism evidence="2 3">
    <name type="scientific">Virgibacillus xinjiangensis</name>
    <dbReference type="NCBI Taxonomy" id="393090"/>
    <lineage>
        <taxon>Bacteria</taxon>
        <taxon>Bacillati</taxon>
        <taxon>Bacillota</taxon>
        <taxon>Bacilli</taxon>
        <taxon>Bacillales</taxon>
        <taxon>Bacillaceae</taxon>
        <taxon>Virgibacillus</taxon>
    </lineage>
</organism>
<sequence>MRPFKTLIILLVNLIALLFFVFFVAQPSEKPIATKEEYDEYFYRDFAWSINNFPTNSSTYNGAQYAWGWSNVGNSLVNMYKATGDPKYLEYFAQQAEYIFTQTDEKLGIESFSGTGLSLPGWSDGGYYTSGKFNYIYPVHTGMIILPILRFVDTVKSNELSEYDKIANQFLKSSGDALAIHNQDTMWKDFSDTEGFYLGHQHGEGVVSEAGKIGVPNRISIYIAAAGLYDKLTKGSIYTERIEKSLNYFKYSLFKFDKDFNTYYWSYYEEQNIEKPWEDISHARITIYGIYILHEEAGFSVFNKQDLDRLANIVFKVVDEKSSPPLVRKYIHKRDEENKAYYSMDENPYYSSILRWSFLGIYNEEILEVLKTLSSEMKNDEKATNLRLRLNSIASYLYTKEKLN</sequence>
<keyword evidence="1" id="KW-0472">Membrane</keyword>
<evidence type="ECO:0000313" key="2">
    <source>
        <dbReference type="EMBL" id="MFC3039876.1"/>
    </source>
</evidence>
<keyword evidence="1" id="KW-0812">Transmembrane</keyword>
<dbReference type="SUPFAM" id="SSF48208">
    <property type="entry name" value="Six-hairpin glycosidases"/>
    <property type="match status" value="1"/>
</dbReference>
<keyword evidence="3" id="KW-1185">Reference proteome</keyword>
<dbReference type="RefSeq" id="WP_390270178.1">
    <property type="nucleotide sequence ID" value="NZ_JBHRSA010000026.1"/>
</dbReference>
<dbReference type="Proteomes" id="UP001595279">
    <property type="component" value="Unassembled WGS sequence"/>
</dbReference>
<accession>A0ABV7CTT2</accession>
<protein>
    <recommendedName>
        <fullName evidence="4">D-glucuronyl C5-epimerase C-terminal domain-containing protein</fullName>
    </recommendedName>
</protein>
<name>A0ABV7CTT2_9BACI</name>
<keyword evidence="1" id="KW-1133">Transmembrane helix</keyword>
<evidence type="ECO:0000313" key="3">
    <source>
        <dbReference type="Proteomes" id="UP001595279"/>
    </source>
</evidence>
<dbReference type="InterPro" id="IPR008928">
    <property type="entry name" value="6-hairpin_glycosidase_sf"/>
</dbReference>
<reference evidence="3" key="1">
    <citation type="journal article" date="2019" name="Int. J. Syst. Evol. Microbiol.">
        <title>The Global Catalogue of Microorganisms (GCM) 10K type strain sequencing project: providing services to taxonomists for standard genome sequencing and annotation.</title>
        <authorList>
            <consortium name="The Broad Institute Genomics Platform"/>
            <consortium name="The Broad Institute Genome Sequencing Center for Infectious Disease"/>
            <person name="Wu L."/>
            <person name="Ma J."/>
        </authorList>
    </citation>
    <scope>NUCLEOTIDE SEQUENCE [LARGE SCALE GENOMIC DNA]</scope>
    <source>
        <strain evidence="3">KCTC 13128</strain>
    </source>
</reference>